<accession>A0AA37FLU8</accession>
<evidence type="ECO:0000313" key="7">
    <source>
        <dbReference type="EMBL" id="GIZ93433.1"/>
    </source>
</evidence>
<evidence type="ECO:0000313" key="9">
    <source>
        <dbReference type="Proteomes" id="UP000887228"/>
    </source>
</evidence>
<feature type="domain" description="GGDEF" evidence="5">
    <location>
        <begin position="216"/>
        <end position="348"/>
    </location>
</feature>
<gene>
    <name evidence="6" type="ORF">KAM435_19770</name>
    <name evidence="7" type="ORF">KAM436_24010</name>
</gene>
<comment type="subcellular location">
    <subcellularLocation>
        <location evidence="2">Cell inner membrane</location>
    </subcellularLocation>
</comment>
<keyword evidence="4" id="KW-0812">Transmembrane</keyword>
<evidence type="ECO:0000313" key="8">
    <source>
        <dbReference type="Proteomes" id="UP000887212"/>
    </source>
</evidence>
<dbReference type="EMBL" id="BPMT01000008">
    <property type="protein sequence ID" value="GIZ93433.1"/>
    <property type="molecule type" value="Genomic_DNA"/>
</dbReference>
<dbReference type="AlphaFoldDB" id="A0AA37FLU8"/>
<comment type="caution">
    <text evidence="6">The sequence shown here is derived from an EMBL/GenBank/DDBJ whole genome shotgun (WGS) entry which is preliminary data.</text>
</comment>
<dbReference type="Proteomes" id="UP000887228">
    <property type="component" value="Unassembled WGS sequence"/>
</dbReference>
<evidence type="ECO:0000259" key="5">
    <source>
        <dbReference type="PROSITE" id="PS50887"/>
    </source>
</evidence>
<keyword evidence="4" id="KW-0472">Membrane</keyword>
<proteinExistence type="predicted"/>
<dbReference type="InterPro" id="IPR043128">
    <property type="entry name" value="Rev_trsase/Diguanyl_cyclase"/>
</dbReference>
<feature type="transmembrane region" description="Helical" evidence="4">
    <location>
        <begin position="149"/>
        <end position="169"/>
    </location>
</feature>
<dbReference type="PANTHER" id="PTHR45138:SF24">
    <property type="entry name" value="DIGUANYLATE CYCLASE DGCC-RELATED"/>
    <property type="match status" value="1"/>
</dbReference>
<organism evidence="6 8">
    <name type="scientific">Aquipseudomonas alcaligenes</name>
    <name type="common">Pseudomonas alcaligenes</name>
    <dbReference type="NCBI Taxonomy" id="43263"/>
    <lineage>
        <taxon>Bacteria</taxon>
        <taxon>Pseudomonadati</taxon>
        <taxon>Pseudomonadota</taxon>
        <taxon>Gammaproteobacteria</taxon>
        <taxon>Pseudomonadales</taxon>
        <taxon>Pseudomonadaceae</taxon>
        <taxon>Aquipseudomonas</taxon>
    </lineage>
</organism>
<evidence type="ECO:0000313" key="6">
    <source>
        <dbReference type="EMBL" id="GIZ88650.1"/>
    </source>
</evidence>
<dbReference type="InterPro" id="IPR007894">
    <property type="entry name" value="MASE2"/>
</dbReference>
<dbReference type="Pfam" id="PF00990">
    <property type="entry name" value="GGDEF"/>
    <property type="match status" value="1"/>
</dbReference>
<dbReference type="SUPFAM" id="SSF55073">
    <property type="entry name" value="Nucleotide cyclase"/>
    <property type="match status" value="1"/>
</dbReference>
<reference evidence="6 9" key="1">
    <citation type="submission" date="2021-07" db="EMBL/GenBank/DDBJ databases">
        <title>Whole genome sequencing of carbapenem-resistant Pseudomonas spp. isolated in Japan.</title>
        <authorList>
            <person name="Suzuki M."/>
            <person name="Maehana S."/>
            <person name="Kitasato H."/>
        </authorList>
    </citation>
    <scope>NUCLEOTIDE SEQUENCE</scope>
    <source>
        <strain evidence="6">KAM435</strain>
        <strain evidence="7 9">KAM436</strain>
    </source>
</reference>
<dbReference type="CDD" id="cd01949">
    <property type="entry name" value="GGDEF"/>
    <property type="match status" value="1"/>
</dbReference>
<dbReference type="PROSITE" id="PS50887">
    <property type="entry name" value="GGDEF"/>
    <property type="match status" value="1"/>
</dbReference>
<keyword evidence="4" id="KW-1133">Transmembrane helix</keyword>
<evidence type="ECO:0000256" key="4">
    <source>
        <dbReference type="SAM" id="Phobius"/>
    </source>
</evidence>
<dbReference type="SMART" id="SM00267">
    <property type="entry name" value="GGDEF"/>
    <property type="match status" value="1"/>
</dbReference>
<protein>
    <recommendedName>
        <fullName evidence="3">diguanylate cyclase</fullName>
        <ecNumber evidence="3">2.7.7.65</ecNumber>
    </recommendedName>
</protein>
<evidence type="ECO:0000256" key="1">
    <source>
        <dbReference type="ARBA" id="ARBA00001946"/>
    </source>
</evidence>
<feature type="transmembrane region" description="Helical" evidence="4">
    <location>
        <begin position="84"/>
        <end position="106"/>
    </location>
</feature>
<dbReference type="InterPro" id="IPR050469">
    <property type="entry name" value="Diguanylate_Cyclase"/>
</dbReference>
<dbReference type="InterPro" id="IPR029787">
    <property type="entry name" value="Nucleotide_cyclase"/>
</dbReference>
<dbReference type="Gene3D" id="3.30.70.270">
    <property type="match status" value="1"/>
</dbReference>
<sequence length="358" mass="39095">MTMDRGTGSGLSFAKRIYLPRSIGLGIGFFCVAAGLWPLYSTTWLWALLVFNGFLWPHLAYQLARRSATPYQAERRNLLIDSVFGGFWAAAMQFNVLPSVTILAMMAMNNIAAGGGRFFARGCVAMLLGAGLAMLLFGPALAPDTSMPQLYACLPMLILYPLALGSVSYRLSIKLAEHKQALRAASRTDSLTRLYNHGYWKDLLQETFSQCRGGQQRATVALIDVDNFKQINDQHGHLVGDSVLRLLSERLAASLRQDDMAGRYGGDEFCVILPNTPPVLAGEVMERMRRELADVRSPLAPGLRLSLSIGLAGYSPFHLDASHWLKAADQALYQAKQNGRDQVAIASDTPLTQPAAGA</sequence>
<dbReference type="GO" id="GO:0052621">
    <property type="term" value="F:diguanylate cyclase activity"/>
    <property type="evidence" value="ECO:0007669"/>
    <property type="project" value="UniProtKB-EC"/>
</dbReference>
<dbReference type="EC" id="2.7.7.65" evidence="3"/>
<comment type="cofactor">
    <cofactor evidence="1">
        <name>Mg(2+)</name>
        <dbReference type="ChEBI" id="CHEBI:18420"/>
    </cofactor>
</comment>
<dbReference type="Proteomes" id="UP000887212">
    <property type="component" value="Unassembled WGS sequence"/>
</dbReference>
<dbReference type="Pfam" id="PF05230">
    <property type="entry name" value="MASE2"/>
    <property type="match status" value="1"/>
</dbReference>
<dbReference type="PANTHER" id="PTHR45138">
    <property type="entry name" value="REGULATORY COMPONENTS OF SENSORY TRANSDUCTION SYSTEM"/>
    <property type="match status" value="1"/>
</dbReference>
<dbReference type="EMBL" id="BPMS01000006">
    <property type="protein sequence ID" value="GIZ88650.1"/>
    <property type="molecule type" value="Genomic_DNA"/>
</dbReference>
<evidence type="ECO:0000256" key="3">
    <source>
        <dbReference type="ARBA" id="ARBA00012528"/>
    </source>
</evidence>
<feature type="transmembrane region" description="Helical" evidence="4">
    <location>
        <begin position="18"/>
        <end position="37"/>
    </location>
</feature>
<name>A0AA37FLU8_AQUAC</name>
<dbReference type="GO" id="GO:1902201">
    <property type="term" value="P:negative regulation of bacterial-type flagellum-dependent cell motility"/>
    <property type="evidence" value="ECO:0007669"/>
    <property type="project" value="TreeGrafter"/>
</dbReference>
<dbReference type="GO" id="GO:0043709">
    <property type="term" value="P:cell adhesion involved in single-species biofilm formation"/>
    <property type="evidence" value="ECO:0007669"/>
    <property type="project" value="TreeGrafter"/>
</dbReference>
<dbReference type="InterPro" id="IPR000160">
    <property type="entry name" value="GGDEF_dom"/>
</dbReference>
<evidence type="ECO:0000256" key="2">
    <source>
        <dbReference type="ARBA" id="ARBA00004533"/>
    </source>
</evidence>
<dbReference type="NCBIfam" id="TIGR00254">
    <property type="entry name" value="GGDEF"/>
    <property type="match status" value="1"/>
</dbReference>
<dbReference type="GO" id="GO:0005886">
    <property type="term" value="C:plasma membrane"/>
    <property type="evidence" value="ECO:0007669"/>
    <property type="project" value="UniProtKB-SubCell"/>
</dbReference>
<dbReference type="FunFam" id="3.30.70.270:FF:000001">
    <property type="entry name" value="Diguanylate cyclase domain protein"/>
    <property type="match status" value="1"/>
</dbReference>
<feature type="transmembrane region" description="Helical" evidence="4">
    <location>
        <begin position="118"/>
        <end position="137"/>
    </location>
</feature>